<comment type="caution">
    <text evidence="1">The sequence shown here is derived from an EMBL/GenBank/DDBJ whole genome shotgun (WGS) entry which is preliminary data.</text>
</comment>
<organism evidence="1">
    <name type="scientific">Cladocopium goreaui</name>
    <dbReference type="NCBI Taxonomy" id="2562237"/>
    <lineage>
        <taxon>Eukaryota</taxon>
        <taxon>Sar</taxon>
        <taxon>Alveolata</taxon>
        <taxon>Dinophyceae</taxon>
        <taxon>Suessiales</taxon>
        <taxon>Symbiodiniaceae</taxon>
        <taxon>Cladocopium</taxon>
    </lineage>
</organism>
<evidence type="ECO:0000313" key="2">
    <source>
        <dbReference type="EMBL" id="CAL1137659.1"/>
    </source>
</evidence>
<sequence>MVGQEIGCWYTRFVDCGYSVSMLQQWVHIGWSAAHGHQPPSLAANEKLFRYEQDYRGDASACSTMLPLLWAFCIEVLRDVEPMATACTSLASLYDVVRCLQRCKIDVANGAHLLPLQRKHMMSFQEAYGASHTRPKAHYALHLSAQMQRWQRHIDCHVGERKHRLFKRYVGPKIPKLEGYAKSVTTYCTYCTYCACYSIG</sequence>
<dbReference type="EMBL" id="CAMXCT010000877">
    <property type="protein sequence ID" value="CAI3984284.1"/>
    <property type="molecule type" value="Genomic_DNA"/>
</dbReference>
<proteinExistence type="predicted"/>
<evidence type="ECO:0000313" key="3">
    <source>
        <dbReference type="Proteomes" id="UP001152797"/>
    </source>
</evidence>
<reference evidence="2" key="2">
    <citation type="submission" date="2024-04" db="EMBL/GenBank/DDBJ databases">
        <authorList>
            <person name="Chen Y."/>
            <person name="Shah S."/>
            <person name="Dougan E. K."/>
            <person name="Thang M."/>
            <person name="Chan C."/>
        </authorList>
    </citation>
    <scope>NUCLEOTIDE SEQUENCE [LARGE SCALE GENOMIC DNA]</scope>
</reference>
<protein>
    <submittedName>
        <fullName evidence="1">Uncharacterized protein</fullName>
    </submittedName>
</protein>
<reference evidence="1" key="1">
    <citation type="submission" date="2022-10" db="EMBL/GenBank/DDBJ databases">
        <authorList>
            <person name="Chen Y."/>
            <person name="Dougan E. K."/>
            <person name="Chan C."/>
            <person name="Rhodes N."/>
            <person name="Thang M."/>
        </authorList>
    </citation>
    <scope>NUCLEOTIDE SEQUENCE</scope>
</reference>
<gene>
    <name evidence="1" type="ORF">C1SCF055_LOCUS11827</name>
</gene>
<accession>A0A9P1C3A3</accession>
<keyword evidence="3" id="KW-1185">Reference proteome</keyword>
<evidence type="ECO:0000313" key="1">
    <source>
        <dbReference type="EMBL" id="CAI3984284.1"/>
    </source>
</evidence>
<dbReference type="Proteomes" id="UP001152797">
    <property type="component" value="Unassembled WGS sequence"/>
</dbReference>
<dbReference type="EMBL" id="CAMXCT030000877">
    <property type="protein sequence ID" value="CAL4771596.1"/>
    <property type="molecule type" value="Genomic_DNA"/>
</dbReference>
<dbReference type="EMBL" id="CAMXCT020000877">
    <property type="protein sequence ID" value="CAL1137659.1"/>
    <property type="molecule type" value="Genomic_DNA"/>
</dbReference>
<name>A0A9P1C3A3_9DINO</name>
<dbReference type="AlphaFoldDB" id="A0A9P1C3A3"/>
<feature type="non-terminal residue" evidence="1">
    <location>
        <position position="200"/>
    </location>
</feature>